<dbReference type="PANTHER" id="PTHR42693">
    <property type="entry name" value="ARYLSULFATASE FAMILY MEMBER"/>
    <property type="match status" value="1"/>
</dbReference>
<evidence type="ECO:0000256" key="3">
    <source>
        <dbReference type="ARBA" id="ARBA00022801"/>
    </source>
</evidence>
<accession>A0A934S6X0</accession>
<keyword evidence="8" id="KW-1185">Reference proteome</keyword>
<comment type="similarity">
    <text evidence="1">Belongs to the sulfatase family.</text>
</comment>
<comment type="caution">
    <text evidence="7">The sequence shown here is derived from an EMBL/GenBank/DDBJ whole genome shotgun (WGS) entry which is preliminary data.</text>
</comment>
<dbReference type="CDD" id="cd16027">
    <property type="entry name" value="SGSH"/>
    <property type="match status" value="1"/>
</dbReference>
<evidence type="ECO:0000313" key="8">
    <source>
        <dbReference type="Proteomes" id="UP000617628"/>
    </source>
</evidence>
<dbReference type="GO" id="GO:0004065">
    <property type="term" value="F:arylsulfatase activity"/>
    <property type="evidence" value="ECO:0007669"/>
    <property type="project" value="TreeGrafter"/>
</dbReference>
<dbReference type="InterPro" id="IPR017850">
    <property type="entry name" value="Alkaline_phosphatase_core_sf"/>
</dbReference>
<dbReference type="RefSeq" id="WP_200359492.1">
    <property type="nucleotide sequence ID" value="NZ_JAENIL010000091.1"/>
</dbReference>
<dbReference type="Proteomes" id="UP000617628">
    <property type="component" value="Unassembled WGS sequence"/>
</dbReference>
<keyword evidence="3" id="KW-0378">Hydrolase</keyword>
<proteinExistence type="inferred from homology"/>
<dbReference type="AlphaFoldDB" id="A0A934S6X0"/>
<dbReference type="Gene3D" id="3.40.720.10">
    <property type="entry name" value="Alkaline Phosphatase, subunit A"/>
    <property type="match status" value="1"/>
</dbReference>
<evidence type="ECO:0000313" key="7">
    <source>
        <dbReference type="EMBL" id="MBK1880479.1"/>
    </source>
</evidence>
<dbReference type="SUPFAM" id="SSF53649">
    <property type="entry name" value="Alkaline phosphatase-like"/>
    <property type="match status" value="1"/>
</dbReference>
<keyword evidence="2" id="KW-0479">Metal-binding</keyword>
<dbReference type="InterPro" id="IPR024607">
    <property type="entry name" value="Sulfatase_CS"/>
</dbReference>
<sequence>MKTLLSLFLGTTLGITAFCERQKPNFIVFIADDVSWDDFACYGDPNAQTPEIDKLAESGITFTNTYLTASSCSPSRNSIMTGRYPHNTGAAELHTSPPEAMLSMAEVLKQNGYYCGHSGKFHMGDYAHRGFDVIYTSREDVGDGGEKSWVQSLAERPMDKPFFMWFAAYDAHRAWGENEFSGTHNPDEIKVPYYYIDDAETRQDLAHYYDEIKRFDHYIGLCIQELEKQGQLENTFIIVMADNGRAFPAAKTRVNDRGMKTPFVVSWPQNIKRASTCDSLVSVIDIAPTFFELAGAELPEQFQGRSFSALLKKPQQEFRNYVFSEHNWHDYEAHERMVRSKDLLYILNARPNKPQLGPTDSVGSPTHISLVKSQQAGTLTTAQADIFVTPRPREELYDCTSDTEQWLNIASLPDRQNDLAKMRAVLDEWREQTGDTTPATLTPDYYLPEPGYIKTEQHGTRGENPGAARKATEINAPGPF</sequence>
<evidence type="ECO:0000256" key="4">
    <source>
        <dbReference type="ARBA" id="ARBA00022837"/>
    </source>
</evidence>
<feature type="domain" description="Sulfatase N-terminal" evidence="6">
    <location>
        <begin position="24"/>
        <end position="296"/>
    </location>
</feature>
<dbReference type="EMBL" id="JAENIL010000091">
    <property type="protein sequence ID" value="MBK1880479.1"/>
    <property type="molecule type" value="Genomic_DNA"/>
</dbReference>
<dbReference type="GO" id="GO:0046872">
    <property type="term" value="F:metal ion binding"/>
    <property type="evidence" value="ECO:0007669"/>
    <property type="project" value="UniProtKB-KW"/>
</dbReference>
<organism evidence="7 8">
    <name type="scientific">Pelagicoccus mobilis</name>
    <dbReference type="NCBI Taxonomy" id="415221"/>
    <lineage>
        <taxon>Bacteria</taxon>
        <taxon>Pseudomonadati</taxon>
        <taxon>Verrucomicrobiota</taxon>
        <taxon>Opitutia</taxon>
        <taxon>Puniceicoccales</taxon>
        <taxon>Pelagicoccaceae</taxon>
        <taxon>Pelagicoccus</taxon>
    </lineage>
</organism>
<evidence type="ECO:0000256" key="2">
    <source>
        <dbReference type="ARBA" id="ARBA00022723"/>
    </source>
</evidence>
<dbReference type="PANTHER" id="PTHR42693:SF53">
    <property type="entry name" value="ENDO-4-O-SULFATASE"/>
    <property type="match status" value="1"/>
</dbReference>
<gene>
    <name evidence="7" type="ORF">JIN87_26570</name>
</gene>
<dbReference type="InterPro" id="IPR050738">
    <property type="entry name" value="Sulfatase"/>
</dbReference>
<feature type="region of interest" description="Disordered" evidence="5">
    <location>
        <begin position="456"/>
        <end position="480"/>
    </location>
</feature>
<evidence type="ECO:0000259" key="6">
    <source>
        <dbReference type="Pfam" id="PF00884"/>
    </source>
</evidence>
<name>A0A934S6X0_9BACT</name>
<protein>
    <submittedName>
        <fullName evidence="7">Sulfatase</fullName>
    </submittedName>
</protein>
<keyword evidence="4" id="KW-0106">Calcium</keyword>
<reference evidence="7" key="1">
    <citation type="submission" date="2021-01" db="EMBL/GenBank/DDBJ databases">
        <title>Modified the classification status of verrucomicrobia.</title>
        <authorList>
            <person name="Feng X."/>
        </authorList>
    </citation>
    <scope>NUCLEOTIDE SEQUENCE</scope>
    <source>
        <strain evidence="7">KCTC 13126</strain>
    </source>
</reference>
<dbReference type="PROSITE" id="PS00523">
    <property type="entry name" value="SULFATASE_1"/>
    <property type="match status" value="1"/>
</dbReference>
<evidence type="ECO:0000256" key="5">
    <source>
        <dbReference type="SAM" id="MobiDB-lite"/>
    </source>
</evidence>
<dbReference type="InterPro" id="IPR000917">
    <property type="entry name" value="Sulfatase_N"/>
</dbReference>
<dbReference type="Pfam" id="PF00884">
    <property type="entry name" value="Sulfatase"/>
    <property type="match status" value="1"/>
</dbReference>
<evidence type="ECO:0000256" key="1">
    <source>
        <dbReference type="ARBA" id="ARBA00008779"/>
    </source>
</evidence>